<dbReference type="EMBL" id="CP048409">
    <property type="protein sequence ID" value="QIA08061.1"/>
    <property type="molecule type" value="Genomic_DNA"/>
</dbReference>
<feature type="transmembrane region" description="Helical" evidence="1">
    <location>
        <begin position="6"/>
        <end position="26"/>
    </location>
</feature>
<dbReference type="RefSeq" id="WP_163345982.1">
    <property type="nucleotide sequence ID" value="NZ_CP048409.1"/>
</dbReference>
<organism evidence="2 3">
    <name type="scientific">Draconibacterium halophilum</name>
    <dbReference type="NCBI Taxonomy" id="2706887"/>
    <lineage>
        <taxon>Bacteria</taxon>
        <taxon>Pseudomonadati</taxon>
        <taxon>Bacteroidota</taxon>
        <taxon>Bacteroidia</taxon>
        <taxon>Marinilabiliales</taxon>
        <taxon>Prolixibacteraceae</taxon>
        <taxon>Draconibacterium</taxon>
    </lineage>
</organism>
<keyword evidence="1" id="KW-0472">Membrane</keyword>
<protein>
    <submittedName>
        <fullName evidence="2">Uncharacterized protein</fullName>
    </submittedName>
</protein>
<proteinExistence type="predicted"/>
<feature type="transmembrane region" description="Helical" evidence="1">
    <location>
        <begin position="38"/>
        <end position="58"/>
    </location>
</feature>
<reference evidence="2 3" key="1">
    <citation type="submission" date="2020-02" db="EMBL/GenBank/DDBJ databases">
        <title>Genome sequencing for Draconibacterium sp. strain M1.</title>
        <authorList>
            <person name="Park S.-J."/>
        </authorList>
    </citation>
    <scope>NUCLEOTIDE SEQUENCE [LARGE SCALE GENOMIC DNA]</scope>
    <source>
        <strain evidence="2 3">M1</strain>
    </source>
</reference>
<evidence type="ECO:0000313" key="3">
    <source>
        <dbReference type="Proteomes" id="UP000474630"/>
    </source>
</evidence>
<sequence length="87" mass="10046">MPKAIASGEAIPMYSTFFGMLTNHLYRQMKSCCIQHGFWGNIELMTSVFMFLFISVPMNMQEKYQPPEPVRVSMDGLVKSEFIFPIQ</sequence>
<evidence type="ECO:0000313" key="2">
    <source>
        <dbReference type="EMBL" id="QIA08061.1"/>
    </source>
</evidence>
<dbReference type="KEGG" id="drc:G0Q07_10125"/>
<dbReference type="AlphaFoldDB" id="A0A6C0RG61"/>
<keyword evidence="1" id="KW-1133">Transmembrane helix</keyword>
<name>A0A6C0RG61_9BACT</name>
<accession>A0A6C0RG61</accession>
<keyword evidence="3" id="KW-1185">Reference proteome</keyword>
<gene>
    <name evidence="2" type="ORF">G0Q07_10125</name>
</gene>
<dbReference type="Proteomes" id="UP000474630">
    <property type="component" value="Chromosome"/>
</dbReference>
<evidence type="ECO:0000256" key="1">
    <source>
        <dbReference type="SAM" id="Phobius"/>
    </source>
</evidence>
<keyword evidence="1" id="KW-0812">Transmembrane</keyword>